<sequence>MEKTINRYGDDYRRRPWLSDGGIGFHQTINDEVNDMKVRTAVREGEDICLVGHRELPVSISAYGDTNRIPASVQQGLNSTGISLNHVPAGAKDASDKKILVDMLFWAVDNPAPCNYLLISGDRDFSNALHQLRMRKYNILLAQPQKASISLLAAAKSVWLWTSLLAGGPPITTGESPTPDPTYNHTPPLNSLHTPLPESTQNKMYQPFDNHMHPHPQQFSNMALPPNYLSHLQRAIQEANYMEEKTRLSSNPGEKRKFEGSPGTSSKKNRVTNHNNNNSNSNSNSNNNNNKGKNPKKGGIPLCLSCNKYHLGECQCPRCFRCGQSGHISTDCLNKEITCFRCGEAGHKSDTCPKKHVLPKKTNKKKVPPIKKEASDASRCYLCGNLGHKRSNCPNEGQQVTCFGCGQLGHKAGECPKNKQNGESSKKADTSPIKEDDGSSALVKKTELQSEPQIQVLNMSTAEAVVVIPDVNLVSAVHVSHEDGLSCPPF</sequence>
<dbReference type="AlphaFoldDB" id="A0AA36EPN5"/>
<dbReference type="Pfam" id="PF00098">
    <property type="entry name" value="zf-CCHC"/>
    <property type="match status" value="4"/>
</dbReference>
<feature type="compositionally biased region" description="Basic and acidic residues" evidence="2">
    <location>
        <begin position="424"/>
        <end position="437"/>
    </location>
</feature>
<dbReference type="EMBL" id="OX465085">
    <property type="protein sequence ID" value="CAI9303193.1"/>
    <property type="molecule type" value="Genomic_DNA"/>
</dbReference>
<keyword evidence="5" id="KW-1185">Reference proteome</keyword>
<feature type="domain" description="CCHC-type" evidence="3">
    <location>
        <begin position="379"/>
        <end position="395"/>
    </location>
</feature>
<dbReference type="GO" id="GO:0005777">
    <property type="term" value="C:peroxisome"/>
    <property type="evidence" value="ECO:0007669"/>
    <property type="project" value="InterPro"/>
</dbReference>
<name>A0AA36EPN5_LACSI</name>
<feature type="compositionally biased region" description="Low complexity" evidence="2">
    <location>
        <begin position="272"/>
        <end position="292"/>
    </location>
</feature>
<dbReference type="SMART" id="SM00343">
    <property type="entry name" value="ZnF_C2HC"/>
    <property type="match status" value="4"/>
</dbReference>
<dbReference type="GO" id="GO:0003676">
    <property type="term" value="F:nucleic acid binding"/>
    <property type="evidence" value="ECO:0007669"/>
    <property type="project" value="InterPro"/>
</dbReference>
<protein>
    <recommendedName>
        <fullName evidence="3">CCHC-type domain-containing protein</fullName>
    </recommendedName>
</protein>
<feature type="compositionally biased region" description="Polar residues" evidence="2">
    <location>
        <begin position="173"/>
        <end position="204"/>
    </location>
</feature>
<accession>A0AA36EPN5</accession>
<dbReference type="GO" id="GO:0004540">
    <property type="term" value="F:RNA nuclease activity"/>
    <property type="evidence" value="ECO:0007669"/>
    <property type="project" value="InterPro"/>
</dbReference>
<feature type="region of interest" description="Disordered" evidence="2">
    <location>
        <begin position="244"/>
        <end position="293"/>
    </location>
</feature>
<dbReference type="Proteomes" id="UP001177003">
    <property type="component" value="Chromosome 9"/>
</dbReference>
<dbReference type="PROSITE" id="PS50158">
    <property type="entry name" value="ZF_CCHC"/>
    <property type="match status" value="4"/>
</dbReference>
<evidence type="ECO:0000313" key="4">
    <source>
        <dbReference type="EMBL" id="CAI9303193.1"/>
    </source>
</evidence>
<dbReference type="Gene3D" id="4.10.60.10">
    <property type="entry name" value="Zinc finger, CCHC-type"/>
    <property type="match status" value="2"/>
</dbReference>
<keyword evidence="1" id="KW-0479">Metal-binding</keyword>
<feature type="compositionally biased region" description="Basic and acidic residues" evidence="2">
    <location>
        <begin position="244"/>
        <end position="259"/>
    </location>
</feature>
<feature type="region of interest" description="Disordered" evidence="2">
    <location>
        <begin position="416"/>
        <end position="440"/>
    </location>
</feature>
<dbReference type="Gene3D" id="3.40.50.1010">
    <property type="entry name" value="5'-nuclease"/>
    <property type="match status" value="1"/>
</dbReference>
<keyword evidence="1" id="KW-0863">Zinc-finger</keyword>
<feature type="domain" description="CCHC-type" evidence="3">
    <location>
        <begin position="339"/>
        <end position="354"/>
    </location>
</feature>
<evidence type="ECO:0000256" key="1">
    <source>
        <dbReference type="PROSITE-ProRule" id="PRU00047"/>
    </source>
</evidence>
<gene>
    <name evidence="4" type="ORF">LSALG_LOCUS41645</name>
</gene>
<dbReference type="PANTHER" id="PTHR14379:SF7">
    <property type="entry name" value="ENDONUCLEASE OR GLYCOSYL HYDROLASE-RELATED"/>
    <property type="match status" value="1"/>
</dbReference>
<evidence type="ECO:0000313" key="5">
    <source>
        <dbReference type="Proteomes" id="UP001177003"/>
    </source>
</evidence>
<organism evidence="4 5">
    <name type="scientific">Lactuca saligna</name>
    <name type="common">Willowleaf lettuce</name>
    <dbReference type="NCBI Taxonomy" id="75948"/>
    <lineage>
        <taxon>Eukaryota</taxon>
        <taxon>Viridiplantae</taxon>
        <taxon>Streptophyta</taxon>
        <taxon>Embryophyta</taxon>
        <taxon>Tracheophyta</taxon>
        <taxon>Spermatophyta</taxon>
        <taxon>Magnoliopsida</taxon>
        <taxon>eudicotyledons</taxon>
        <taxon>Gunneridae</taxon>
        <taxon>Pentapetalae</taxon>
        <taxon>asterids</taxon>
        <taxon>campanulids</taxon>
        <taxon>Asterales</taxon>
        <taxon>Asteraceae</taxon>
        <taxon>Cichorioideae</taxon>
        <taxon>Cichorieae</taxon>
        <taxon>Lactucinae</taxon>
        <taxon>Lactuca</taxon>
    </lineage>
</organism>
<feature type="region of interest" description="Disordered" evidence="2">
    <location>
        <begin position="171"/>
        <end position="224"/>
    </location>
</feature>
<feature type="domain" description="CCHC-type" evidence="3">
    <location>
        <begin position="318"/>
        <end position="332"/>
    </location>
</feature>
<dbReference type="CDD" id="cd10910">
    <property type="entry name" value="PIN_limkain_b1_N_like"/>
    <property type="match status" value="1"/>
</dbReference>
<proteinExistence type="predicted"/>
<evidence type="ECO:0000259" key="3">
    <source>
        <dbReference type="PROSITE" id="PS50158"/>
    </source>
</evidence>
<dbReference type="GO" id="GO:0010468">
    <property type="term" value="P:regulation of gene expression"/>
    <property type="evidence" value="ECO:0007669"/>
    <property type="project" value="InterPro"/>
</dbReference>
<dbReference type="InterPro" id="IPR024768">
    <property type="entry name" value="Marf1"/>
</dbReference>
<dbReference type="PANTHER" id="PTHR14379">
    <property type="entry name" value="LIMKAIN B LKAP"/>
    <property type="match status" value="1"/>
</dbReference>
<dbReference type="Pfam" id="PF01936">
    <property type="entry name" value="NYN"/>
    <property type="match status" value="1"/>
</dbReference>
<dbReference type="InterPro" id="IPR036875">
    <property type="entry name" value="Znf_CCHC_sf"/>
</dbReference>
<dbReference type="GO" id="GO:0008270">
    <property type="term" value="F:zinc ion binding"/>
    <property type="evidence" value="ECO:0007669"/>
    <property type="project" value="UniProtKB-KW"/>
</dbReference>
<feature type="domain" description="CCHC-type" evidence="3">
    <location>
        <begin position="402"/>
        <end position="417"/>
    </location>
</feature>
<dbReference type="SUPFAM" id="SSF57756">
    <property type="entry name" value="Retrovirus zinc finger-like domains"/>
    <property type="match status" value="2"/>
</dbReference>
<dbReference type="InterPro" id="IPR001878">
    <property type="entry name" value="Znf_CCHC"/>
</dbReference>
<keyword evidence="1" id="KW-0862">Zinc</keyword>
<evidence type="ECO:0000256" key="2">
    <source>
        <dbReference type="SAM" id="MobiDB-lite"/>
    </source>
</evidence>
<reference evidence="4" key="1">
    <citation type="submission" date="2023-04" db="EMBL/GenBank/DDBJ databases">
        <authorList>
            <person name="Vijverberg K."/>
            <person name="Xiong W."/>
            <person name="Schranz E."/>
        </authorList>
    </citation>
    <scope>NUCLEOTIDE SEQUENCE</scope>
</reference>
<dbReference type="InterPro" id="IPR021139">
    <property type="entry name" value="NYN"/>
</dbReference>